<reference evidence="1 2" key="1">
    <citation type="submission" date="2018-10" db="EMBL/GenBank/DDBJ databases">
        <title>Oceanobacillus sp. YLB-02 draft genome.</title>
        <authorList>
            <person name="Yu L."/>
        </authorList>
    </citation>
    <scope>NUCLEOTIDE SEQUENCE [LARGE SCALE GENOMIC DNA]</scope>
    <source>
        <strain evidence="1 2">YLB-02</strain>
    </source>
</reference>
<evidence type="ECO:0000313" key="1">
    <source>
        <dbReference type="EMBL" id="RLL48176.1"/>
    </source>
</evidence>
<comment type="caution">
    <text evidence="1">The sequence shown here is derived from an EMBL/GenBank/DDBJ whole genome shotgun (WGS) entry which is preliminary data.</text>
</comment>
<proteinExistence type="predicted"/>
<keyword evidence="2" id="KW-1185">Reference proteome</keyword>
<dbReference type="AlphaFoldDB" id="A0A498DDP4"/>
<accession>A0A498DDP4</accession>
<organism evidence="1 2">
    <name type="scientific">Oceanobacillus piezotolerans</name>
    <dbReference type="NCBI Taxonomy" id="2448030"/>
    <lineage>
        <taxon>Bacteria</taxon>
        <taxon>Bacillati</taxon>
        <taxon>Bacillota</taxon>
        <taxon>Bacilli</taxon>
        <taxon>Bacillales</taxon>
        <taxon>Bacillaceae</taxon>
        <taxon>Oceanobacillus</taxon>
    </lineage>
</organism>
<gene>
    <name evidence="1" type="ORF">D8M04_02565</name>
</gene>
<sequence length="69" mass="8210">MLFPQDKEYFGSDTSHEEKVPFFFEESTALRCNHFIIAGWCFLYELFKDEKAQVSEGNTRRLLRDEKPS</sequence>
<dbReference type="EMBL" id="RCHR01000001">
    <property type="protein sequence ID" value="RLL48176.1"/>
    <property type="molecule type" value="Genomic_DNA"/>
</dbReference>
<protein>
    <submittedName>
        <fullName evidence="1">Uncharacterized protein</fullName>
    </submittedName>
</protein>
<evidence type="ECO:0000313" key="2">
    <source>
        <dbReference type="Proteomes" id="UP000270219"/>
    </source>
</evidence>
<dbReference type="Proteomes" id="UP000270219">
    <property type="component" value="Unassembled WGS sequence"/>
</dbReference>
<name>A0A498DDP4_9BACI</name>